<dbReference type="AlphaFoldDB" id="A0A923G0Y8"/>
<comment type="caution">
    <text evidence="1">The sequence shown here is derived from an EMBL/GenBank/DDBJ whole genome shotgun (WGS) entry which is preliminary data.</text>
</comment>
<reference evidence="2" key="4">
    <citation type="submission" date="2021-06" db="EMBL/GenBank/DDBJ databases">
        <title>Updating the genus Pseudomonas: Description of 43 new species and partition of the Pseudomonas putida group.</title>
        <authorList>
            <person name="Girard L."/>
            <person name="Lood C."/>
            <person name="Vandamme P."/>
            <person name="Rokni-Zadeh H."/>
            <person name="Van Noort V."/>
            <person name="Hofte M."/>
            <person name="Lavigne R."/>
            <person name="De Mot R."/>
        </authorList>
    </citation>
    <scope>NUCLEOTIDE SEQUENCE</scope>
    <source>
        <strain evidence="2">SWRI10</strain>
    </source>
</reference>
<reference evidence="3 4" key="1">
    <citation type="journal article" date="2012" name="Plant Soil">
        <title>Screening of plant growth-promoting traits in arsenic-resistant bacteria isolated from the rhizosphere of soybean plants from Argentinean agricultural soil.</title>
        <authorList>
            <person name="Wevar Oller A.L."/>
            <person name="Talano M.A."/>
            <person name="Agostini E."/>
        </authorList>
    </citation>
    <scope>NUCLEOTIDE SEQUENCE [LARGE SCALE GENOMIC DNA]</scope>
    <source>
        <strain evidence="3 4">AW4</strain>
    </source>
</reference>
<evidence type="ECO:0000313" key="4">
    <source>
        <dbReference type="Proteomes" id="UP001621534"/>
    </source>
</evidence>
<reference evidence="3" key="5">
    <citation type="submission" date="2021-07" db="EMBL/GenBank/DDBJ databases">
        <authorList>
            <person name="Wevar Oller A.L."/>
            <person name="Talano M.A."/>
            <person name="Torres Tejerizo G.A."/>
            <person name="Agostini E."/>
        </authorList>
    </citation>
    <scope>NUCLEOTIDE SEQUENCE</scope>
    <source>
        <strain evidence="3">AW4</strain>
    </source>
</reference>
<dbReference type="Proteomes" id="UP001621534">
    <property type="component" value="Unassembled WGS sequence"/>
</dbReference>
<dbReference type="RefSeq" id="WP_186556041.1">
    <property type="nucleotide sequence ID" value="NZ_JABWRE020000001.1"/>
</dbReference>
<name>A0A923G0Y8_9PSED</name>
<evidence type="ECO:0000313" key="2">
    <source>
        <dbReference type="EMBL" id="MBV4535238.1"/>
    </source>
</evidence>
<gene>
    <name evidence="2" type="ORF">HU737_004515</name>
    <name evidence="1" type="ORF">HU737_17545</name>
    <name evidence="3" type="ORF">KW869_08840</name>
</gene>
<keyword evidence="4" id="KW-1185">Reference proteome</keyword>
<accession>A0A923G0Y8</accession>
<organism evidence="1">
    <name type="scientific">Pseudomonas urmiensis</name>
    <dbReference type="NCBI Taxonomy" id="2745493"/>
    <lineage>
        <taxon>Bacteria</taxon>
        <taxon>Pseudomonadati</taxon>
        <taxon>Pseudomonadota</taxon>
        <taxon>Gammaproteobacteria</taxon>
        <taxon>Pseudomonadales</taxon>
        <taxon>Pseudomonadaceae</taxon>
        <taxon>Pseudomonas</taxon>
    </lineage>
</organism>
<dbReference type="EMBL" id="JABWRE010000013">
    <property type="protein sequence ID" value="MBC3442498.1"/>
    <property type="molecule type" value="Genomic_DNA"/>
</dbReference>
<reference evidence="1" key="3">
    <citation type="submission" date="2020-07" db="EMBL/GenBank/DDBJ databases">
        <authorList>
            <person name="Lood C."/>
            <person name="Girard L."/>
        </authorList>
    </citation>
    <scope>NUCLEOTIDE SEQUENCE</scope>
    <source>
        <strain evidence="1">SWRI10</strain>
    </source>
</reference>
<protein>
    <submittedName>
        <fullName evidence="1">Uncharacterized protein</fullName>
    </submittedName>
</protein>
<evidence type="ECO:0000313" key="3">
    <source>
        <dbReference type="EMBL" id="MFK5733637.1"/>
    </source>
</evidence>
<reference evidence="1" key="2">
    <citation type="journal article" date="2020" name="Microorganisms">
        <title>Reliable Identification of Environmental Pseudomonas Isolates Using the rpoD Gene.</title>
        <authorList>
            <consortium name="The Broad Institute Genome Sequencing Platform"/>
            <person name="Girard L."/>
            <person name="Lood C."/>
            <person name="Rokni-Zadeh H."/>
            <person name="van Noort V."/>
            <person name="Lavigne R."/>
            <person name="De Mot R."/>
        </authorList>
    </citation>
    <scope>NUCLEOTIDE SEQUENCE</scope>
    <source>
        <strain evidence="1">SWRI10</strain>
    </source>
</reference>
<dbReference type="EMBL" id="JAHWXS010000008">
    <property type="protein sequence ID" value="MFK5733637.1"/>
    <property type="molecule type" value="Genomic_DNA"/>
</dbReference>
<dbReference type="EMBL" id="JABWRE020000001">
    <property type="protein sequence ID" value="MBV4535238.1"/>
    <property type="molecule type" value="Genomic_DNA"/>
</dbReference>
<evidence type="ECO:0000313" key="1">
    <source>
        <dbReference type="EMBL" id="MBC3442498.1"/>
    </source>
</evidence>
<proteinExistence type="predicted"/>
<sequence length="148" mass="16745">MIKLYLSRTVAEEPASDFDMGDIELIIDSFIFNSSASPRHQCMIYISLIELIDKLTDTKAKRFEFVAVDSSFSIKFKNIKSTVEIIHNHQITPAIDRVELLKAVDEGLNEFLSTEKNCLPTHSRIAADLCNAINNLKTTLLKFENNPP</sequence>
<dbReference type="Proteomes" id="UP000599879">
    <property type="component" value="Unassembled WGS sequence"/>
</dbReference>